<organism evidence="1 2">
    <name type="scientific">Clostridium oceanicum</name>
    <dbReference type="NCBI Taxonomy" id="1543"/>
    <lineage>
        <taxon>Bacteria</taxon>
        <taxon>Bacillati</taxon>
        <taxon>Bacillota</taxon>
        <taxon>Clostridia</taxon>
        <taxon>Eubacteriales</taxon>
        <taxon>Clostridiaceae</taxon>
        <taxon>Clostridium</taxon>
    </lineage>
</organism>
<dbReference type="EMBL" id="BAAACG010000006">
    <property type="protein sequence ID" value="GAA0735575.1"/>
    <property type="molecule type" value="Genomic_DNA"/>
</dbReference>
<accession>A0ABN1JCB2</accession>
<sequence length="107" mass="12752">MITILVKEPETNIKEDRLGNIILENSILKAAFIESVRKQEQYKDLLKEGLELLDKQKEEIERVSYRINMWSDEAVRLYNEQGNLDKVLKILNREILMYELTKIKEEI</sequence>
<name>A0ABN1JCB2_9CLOT</name>
<protein>
    <submittedName>
        <fullName evidence="1">Uncharacterized protein</fullName>
    </submittedName>
</protein>
<comment type="caution">
    <text evidence="1">The sequence shown here is derived from an EMBL/GenBank/DDBJ whole genome shotgun (WGS) entry which is preliminary data.</text>
</comment>
<dbReference type="Proteomes" id="UP001501510">
    <property type="component" value="Unassembled WGS sequence"/>
</dbReference>
<gene>
    <name evidence="1" type="ORF">GCM10008906_09440</name>
</gene>
<keyword evidence="2" id="KW-1185">Reference proteome</keyword>
<evidence type="ECO:0000313" key="2">
    <source>
        <dbReference type="Proteomes" id="UP001501510"/>
    </source>
</evidence>
<evidence type="ECO:0000313" key="1">
    <source>
        <dbReference type="EMBL" id="GAA0735575.1"/>
    </source>
</evidence>
<reference evidence="1 2" key="1">
    <citation type="journal article" date="2019" name="Int. J. Syst. Evol. Microbiol.">
        <title>The Global Catalogue of Microorganisms (GCM) 10K type strain sequencing project: providing services to taxonomists for standard genome sequencing and annotation.</title>
        <authorList>
            <consortium name="The Broad Institute Genomics Platform"/>
            <consortium name="The Broad Institute Genome Sequencing Center for Infectious Disease"/>
            <person name="Wu L."/>
            <person name="Ma J."/>
        </authorList>
    </citation>
    <scope>NUCLEOTIDE SEQUENCE [LARGE SCALE GENOMIC DNA]</scope>
    <source>
        <strain evidence="1 2">JCM 1407</strain>
    </source>
</reference>
<proteinExistence type="predicted"/>
<dbReference type="RefSeq" id="WP_343759367.1">
    <property type="nucleotide sequence ID" value="NZ_BAAACG010000006.1"/>
</dbReference>